<evidence type="ECO:0000313" key="9">
    <source>
        <dbReference type="EMBL" id="KAG0490993.1"/>
    </source>
</evidence>
<gene>
    <name evidence="9" type="ORF">HPP92_007856</name>
</gene>
<evidence type="ECO:0000256" key="7">
    <source>
        <dbReference type="ARBA" id="ARBA00047841"/>
    </source>
</evidence>
<dbReference type="GO" id="GO:0032259">
    <property type="term" value="P:methylation"/>
    <property type="evidence" value="ECO:0007669"/>
    <property type="project" value="UniProtKB-KW"/>
</dbReference>
<dbReference type="Proteomes" id="UP000639772">
    <property type="component" value="Chromosome 3"/>
</dbReference>
<dbReference type="OrthoDB" id="422728at2759"/>
<dbReference type="CDD" id="cd02440">
    <property type="entry name" value="AdoMet_MTases"/>
    <property type="match status" value="1"/>
</dbReference>
<evidence type="ECO:0000256" key="2">
    <source>
        <dbReference type="ARBA" id="ARBA00005189"/>
    </source>
</evidence>
<comment type="caution">
    <text evidence="9">The sequence shown here is derived from an EMBL/GenBank/DDBJ whole genome shotgun (WGS) entry which is preliminary data.</text>
</comment>
<dbReference type="PANTHER" id="PTHR44307:SF2">
    <property type="entry name" value="PHOSPHOETHANOLAMINE METHYLTRANSFERASE ISOFORM X1"/>
    <property type="match status" value="1"/>
</dbReference>
<reference evidence="9 10" key="1">
    <citation type="journal article" date="2020" name="Nat. Food">
        <title>A phased Vanilla planifolia genome enables genetic improvement of flavour and production.</title>
        <authorList>
            <person name="Hasing T."/>
            <person name="Tang H."/>
            <person name="Brym M."/>
            <person name="Khazi F."/>
            <person name="Huang T."/>
            <person name="Chambers A.H."/>
        </authorList>
    </citation>
    <scope>NUCLEOTIDE SEQUENCE [LARGE SCALE GENOMIC DNA]</scope>
    <source>
        <tissue evidence="9">Leaf</tissue>
    </source>
</reference>
<comment type="pathway">
    <text evidence="1">Phospholipid metabolism; phosphatidylcholine biosynthesis.</text>
</comment>
<dbReference type="InterPro" id="IPR029063">
    <property type="entry name" value="SAM-dependent_MTases_sf"/>
</dbReference>
<dbReference type="Gene3D" id="3.40.50.150">
    <property type="entry name" value="Vaccinia Virus protein VP39"/>
    <property type="match status" value="1"/>
</dbReference>
<comment type="catalytic activity">
    <reaction evidence="7">
        <text>N-methylethanolamine phosphate + S-adenosyl-L-methionine = N,N-dimethylethanolamine phosphate + S-adenosyl-L-homocysteine + H(+)</text>
        <dbReference type="Rhea" id="RHEA:25321"/>
        <dbReference type="ChEBI" id="CHEBI:15378"/>
        <dbReference type="ChEBI" id="CHEBI:57781"/>
        <dbReference type="ChEBI" id="CHEBI:57856"/>
        <dbReference type="ChEBI" id="CHEBI:58641"/>
        <dbReference type="ChEBI" id="CHEBI:59789"/>
        <dbReference type="EC" id="2.1.1.103"/>
    </reaction>
    <physiologicalReaction direction="left-to-right" evidence="7">
        <dbReference type="Rhea" id="RHEA:25322"/>
    </physiologicalReaction>
</comment>
<comment type="pathway">
    <text evidence="2">Lipid metabolism.</text>
</comment>
<dbReference type="PANTHER" id="PTHR44307">
    <property type="entry name" value="PHOSPHOETHANOLAMINE METHYLTRANSFERASE"/>
    <property type="match status" value="1"/>
</dbReference>
<evidence type="ECO:0000256" key="1">
    <source>
        <dbReference type="ARBA" id="ARBA00004969"/>
    </source>
</evidence>
<feature type="region of interest" description="Disordered" evidence="8">
    <location>
        <begin position="139"/>
        <end position="159"/>
    </location>
</feature>
<dbReference type="EC" id="2.1.1.103" evidence="5"/>
<evidence type="ECO:0000256" key="5">
    <source>
        <dbReference type="ARBA" id="ARBA00035674"/>
    </source>
</evidence>
<sequence>MAKCISFGGHNRELAAKDLLRQIFQLRNQDVIQRCSQFSIKPEDYCFWIEAMGCHRNQCLCFDNVDSDCLLLVGFVTKKSRKTPNGFVSSQIPDISKEITVDRTVGKTLAETFHEREGPMLHTMTGLVTSNPEELHHDRVKNSYSGDEGSSGGRGKPQSPYAGLVSASPLVGLPELSHLGWGHWFYIGDLEYATNHFQEIVSLARRLWGGQRRNSGVEVEAIGHCSVEFEVADCTRKVYPVETFDVIYSRDTILHIQDKPALFRRFFKWLKPGGKIITDYCRRSGNSSEEFAEYIKQRGYDLHDVDSYSQMLKDSGFQDVIAEDRTNQFGGSAESSTQWRLSEKKFIRNFFKEKGFPSERKDGFELRAAREKLERSRRKGKIEPKAKAEREKEGQDEAARRREGHRDRPAFQKDGRRKVRLKEVQQLEEALVLGNGIVFSRTLEAHQYDGHGDKIKLPPSCFTELADKGALDNGPMYFKFLELIGRFLQKLIFLRNQSQEQHIQVLMLDLNQKGAGFSDIPNHKAVLETSLQSIHTVSRESDSALDDIENQYVLIPLALGKADSGLVEEGKFSYYKFFINEEICVMVASGHANIEVRLEIDNSDADIDIYVSRHPLLFPNQHRHEWSSHEMGSKTLILSPKDKNMVAGTYSIGVFGFK</sequence>
<evidence type="ECO:0000256" key="3">
    <source>
        <dbReference type="ARBA" id="ARBA00022603"/>
    </source>
</evidence>
<keyword evidence="4" id="KW-0808">Transferase</keyword>
<keyword evidence="3" id="KW-0489">Methyltransferase</keyword>
<evidence type="ECO:0000256" key="8">
    <source>
        <dbReference type="SAM" id="MobiDB-lite"/>
    </source>
</evidence>
<dbReference type="GO" id="GO:0000234">
    <property type="term" value="F:phosphoethanolamine N-methyltransferase activity"/>
    <property type="evidence" value="ECO:0007669"/>
    <property type="project" value="UniProtKB-EC"/>
</dbReference>
<organism evidence="9 10">
    <name type="scientific">Vanilla planifolia</name>
    <name type="common">Vanilla</name>
    <dbReference type="NCBI Taxonomy" id="51239"/>
    <lineage>
        <taxon>Eukaryota</taxon>
        <taxon>Viridiplantae</taxon>
        <taxon>Streptophyta</taxon>
        <taxon>Embryophyta</taxon>
        <taxon>Tracheophyta</taxon>
        <taxon>Spermatophyta</taxon>
        <taxon>Magnoliopsida</taxon>
        <taxon>Liliopsida</taxon>
        <taxon>Asparagales</taxon>
        <taxon>Orchidaceae</taxon>
        <taxon>Vanilloideae</taxon>
        <taxon>Vanilleae</taxon>
        <taxon>Vanilla</taxon>
    </lineage>
</organism>
<feature type="region of interest" description="Disordered" evidence="8">
    <location>
        <begin position="373"/>
        <end position="415"/>
    </location>
</feature>
<proteinExistence type="predicted"/>
<dbReference type="Pfam" id="PF13489">
    <property type="entry name" value="Methyltransf_23"/>
    <property type="match status" value="1"/>
</dbReference>
<dbReference type="SUPFAM" id="SSF53335">
    <property type="entry name" value="S-adenosyl-L-methionine-dependent methyltransferases"/>
    <property type="match status" value="1"/>
</dbReference>
<name>A0A835RIA9_VANPL</name>
<comment type="catalytic activity">
    <reaction evidence="6">
        <text>N,N-dimethylethanolamine phosphate + S-adenosyl-L-methionine = phosphocholine + S-adenosyl-L-homocysteine + H(+)</text>
        <dbReference type="Rhea" id="RHEA:25325"/>
        <dbReference type="ChEBI" id="CHEBI:15378"/>
        <dbReference type="ChEBI" id="CHEBI:57856"/>
        <dbReference type="ChEBI" id="CHEBI:58641"/>
        <dbReference type="ChEBI" id="CHEBI:59789"/>
        <dbReference type="ChEBI" id="CHEBI:295975"/>
        <dbReference type="EC" id="2.1.1.103"/>
    </reaction>
    <physiologicalReaction direction="left-to-right" evidence="6">
        <dbReference type="Rhea" id="RHEA:25326"/>
    </physiologicalReaction>
</comment>
<feature type="compositionally biased region" description="Basic and acidic residues" evidence="8">
    <location>
        <begin position="381"/>
        <end position="414"/>
    </location>
</feature>
<protein>
    <recommendedName>
        <fullName evidence="5">phosphoethanolamine N-methyltransferase</fullName>
        <ecNumber evidence="5">2.1.1.103</ecNumber>
    </recommendedName>
</protein>
<evidence type="ECO:0000313" key="10">
    <source>
        <dbReference type="Proteomes" id="UP000639772"/>
    </source>
</evidence>
<dbReference type="EMBL" id="JADCNM010000003">
    <property type="protein sequence ID" value="KAG0490993.1"/>
    <property type="molecule type" value="Genomic_DNA"/>
</dbReference>
<evidence type="ECO:0000256" key="6">
    <source>
        <dbReference type="ARBA" id="ARBA00047619"/>
    </source>
</evidence>
<evidence type="ECO:0000256" key="4">
    <source>
        <dbReference type="ARBA" id="ARBA00022679"/>
    </source>
</evidence>
<accession>A0A835RIA9</accession>
<dbReference type="AlphaFoldDB" id="A0A835RIA9"/>